<accession>A0ABP9KVX0</accession>
<reference evidence="2" key="1">
    <citation type="journal article" date="2019" name="Int. J. Syst. Evol. Microbiol.">
        <title>The Global Catalogue of Microorganisms (GCM) 10K type strain sequencing project: providing services to taxonomists for standard genome sequencing and annotation.</title>
        <authorList>
            <consortium name="The Broad Institute Genomics Platform"/>
            <consortium name="The Broad Institute Genome Sequencing Center for Infectious Disease"/>
            <person name="Wu L."/>
            <person name="Ma J."/>
        </authorList>
    </citation>
    <scope>NUCLEOTIDE SEQUENCE [LARGE SCALE GENOMIC DNA]</scope>
    <source>
        <strain evidence="2">JCM 18015</strain>
    </source>
</reference>
<evidence type="ECO:0000313" key="1">
    <source>
        <dbReference type="EMBL" id="GAA5066282.1"/>
    </source>
</evidence>
<organism evidence="1 2">
    <name type="scientific">[Roseibacterium] beibuensis</name>
    <dbReference type="NCBI Taxonomy" id="1193142"/>
    <lineage>
        <taxon>Bacteria</taxon>
        <taxon>Pseudomonadati</taxon>
        <taxon>Pseudomonadota</taxon>
        <taxon>Alphaproteobacteria</taxon>
        <taxon>Rhodobacterales</taxon>
        <taxon>Roseobacteraceae</taxon>
        <taxon>Roseicyclus</taxon>
    </lineage>
</organism>
<dbReference type="EMBL" id="BAABHW010000001">
    <property type="protein sequence ID" value="GAA5066282.1"/>
    <property type="molecule type" value="Genomic_DNA"/>
</dbReference>
<dbReference type="Proteomes" id="UP001499910">
    <property type="component" value="Unassembled WGS sequence"/>
</dbReference>
<comment type="caution">
    <text evidence="1">The sequence shown here is derived from an EMBL/GenBank/DDBJ whole genome shotgun (WGS) entry which is preliminary data.</text>
</comment>
<proteinExistence type="predicted"/>
<gene>
    <name evidence="1" type="ORF">GCM10023209_04710</name>
</gene>
<protein>
    <submittedName>
        <fullName evidence="1">Uncharacterized protein</fullName>
    </submittedName>
</protein>
<sequence length="98" mass="10369">MHLDPLSGQLPGKARCRAQAVAHEGRADPVTVIDDHRKRELAAPGAGRAQAFDDEVPAAGASSDLYSAPATLRNRVVRDRNFTGAPPSADNLSHVDFA</sequence>
<keyword evidence="2" id="KW-1185">Reference proteome</keyword>
<name>A0ABP9KVX0_9RHOB</name>
<evidence type="ECO:0000313" key="2">
    <source>
        <dbReference type="Proteomes" id="UP001499910"/>
    </source>
</evidence>